<accession>A0AAW1TF92</accession>
<feature type="region of interest" description="Disordered" evidence="1">
    <location>
        <begin position="624"/>
        <end position="655"/>
    </location>
</feature>
<feature type="compositionally biased region" description="Polar residues" evidence="1">
    <location>
        <begin position="524"/>
        <end position="539"/>
    </location>
</feature>
<feature type="region of interest" description="Disordered" evidence="1">
    <location>
        <begin position="142"/>
        <end position="273"/>
    </location>
</feature>
<protein>
    <submittedName>
        <fullName evidence="2">Uncharacterized protein</fullName>
    </submittedName>
</protein>
<feature type="compositionally biased region" description="Basic and acidic residues" evidence="1">
    <location>
        <begin position="86"/>
        <end position="95"/>
    </location>
</feature>
<evidence type="ECO:0000256" key="1">
    <source>
        <dbReference type="SAM" id="MobiDB-lite"/>
    </source>
</evidence>
<feature type="region of interest" description="Disordered" evidence="1">
    <location>
        <begin position="481"/>
        <end position="565"/>
    </location>
</feature>
<dbReference type="EMBL" id="JALJOV010000076">
    <property type="protein sequence ID" value="KAK9867594.1"/>
    <property type="molecule type" value="Genomic_DNA"/>
</dbReference>
<feature type="compositionally biased region" description="Low complexity" evidence="1">
    <location>
        <begin position="54"/>
        <end position="73"/>
    </location>
</feature>
<feature type="compositionally biased region" description="Polar residues" evidence="1">
    <location>
        <begin position="74"/>
        <end position="84"/>
    </location>
</feature>
<feature type="compositionally biased region" description="Polar residues" evidence="1">
    <location>
        <begin position="238"/>
        <end position="249"/>
    </location>
</feature>
<feature type="region of interest" description="Disordered" evidence="1">
    <location>
        <begin position="393"/>
        <end position="412"/>
    </location>
</feature>
<comment type="caution">
    <text evidence="2">The sequence shown here is derived from an EMBL/GenBank/DDBJ whole genome shotgun (WGS) entry which is preliminary data.</text>
</comment>
<feature type="compositionally biased region" description="Polar residues" evidence="1">
    <location>
        <begin position="177"/>
        <end position="199"/>
    </location>
</feature>
<evidence type="ECO:0000313" key="3">
    <source>
        <dbReference type="Proteomes" id="UP001485043"/>
    </source>
</evidence>
<dbReference type="AlphaFoldDB" id="A0AAW1TF92"/>
<keyword evidence="3" id="KW-1185">Reference proteome</keyword>
<reference evidence="2 3" key="1">
    <citation type="journal article" date="2024" name="Nat. Commun.">
        <title>Phylogenomics reveals the evolutionary origins of lichenization in chlorophyte algae.</title>
        <authorList>
            <person name="Puginier C."/>
            <person name="Libourel C."/>
            <person name="Otte J."/>
            <person name="Skaloud P."/>
            <person name="Haon M."/>
            <person name="Grisel S."/>
            <person name="Petersen M."/>
            <person name="Berrin J.G."/>
            <person name="Delaux P.M."/>
            <person name="Dal Grande F."/>
            <person name="Keller J."/>
        </authorList>
    </citation>
    <scope>NUCLEOTIDE SEQUENCE [LARGE SCALE GENOMIC DNA]</scope>
    <source>
        <strain evidence="2 3">SAG 2523</strain>
    </source>
</reference>
<proteinExistence type="predicted"/>
<feature type="compositionally biased region" description="Polar residues" evidence="1">
    <location>
        <begin position="624"/>
        <end position="635"/>
    </location>
</feature>
<evidence type="ECO:0000313" key="2">
    <source>
        <dbReference type="EMBL" id="KAK9867594.1"/>
    </source>
</evidence>
<organism evidence="2 3">
    <name type="scientific">Apatococcus fuscideae</name>
    <dbReference type="NCBI Taxonomy" id="2026836"/>
    <lineage>
        <taxon>Eukaryota</taxon>
        <taxon>Viridiplantae</taxon>
        <taxon>Chlorophyta</taxon>
        <taxon>core chlorophytes</taxon>
        <taxon>Trebouxiophyceae</taxon>
        <taxon>Chlorellales</taxon>
        <taxon>Chlorellaceae</taxon>
        <taxon>Apatococcus</taxon>
    </lineage>
</organism>
<feature type="compositionally biased region" description="Polar residues" evidence="1">
    <location>
        <begin position="497"/>
        <end position="506"/>
    </location>
</feature>
<feature type="compositionally biased region" description="Basic and acidic residues" evidence="1">
    <location>
        <begin position="27"/>
        <end position="41"/>
    </location>
</feature>
<feature type="region of interest" description="Disordered" evidence="1">
    <location>
        <begin position="1"/>
        <end position="110"/>
    </location>
</feature>
<feature type="compositionally biased region" description="Low complexity" evidence="1">
    <location>
        <begin position="215"/>
        <end position="225"/>
    </location>
</feature>
<sequence length="877" mass="91591">MVETAPPPCGRSVLLEKGTAQGGGKQLADDGKASSRWHELVSELAKPSLSQSKAQTAAQPASEPQSASQTSPSKTVDSDSQAVRSTLEKAVEAAKADSQWSSSGLPESLERTVQLCTSEGPGAAKTAALGLLDFHQIVKNTKLRSPKAQSPPVSPPREAQWPASSKEGQPVVGLSPATDNRQTTGSLRGNARLVTSGSHDQSKHSAGVPDAIGHSSPAAKASPAARIIVKEASHGRAATSNPQPQTRGPQTVAPAQSGMASEGSQAPKVGNGKEGISPIALQVATLMRDHLRTIQASGVLPSVSLELPAVPQLQLDSLAGPPLSSPVGLQPAASQHIAVINSCPLLVIPSTLPLPPEPPLYRPVRPNRTISAPSVESQVRPTQPIRCISAPSRLPAEGQPLRPGNVISSGVPQAHPRYREIGRLAPSPITKPSLPAQSATEVKVRVVHAPSRPLQDNKVDVEPVKRVASSPAVVLGSVAEDKPSKSVLDTRALSPLPTANNTSSGLQAFRGGPTKAERLFGPSLSANASPFARSHSTTADGDRKGNDRSPSPPDGPSPKRRKLSIQKVLSLNTVLRCVDAKDCNSSQDEALDAHVGEATTTVEDVTQLEPEAAPSIGRLPTIQSAPAQSSTSLSPTAALEHSKAPARNTPSPTSLHQMVRQVCEAVGETWRNSLQQHIQSSLTALGPPPQPLHSGPKPQSVGPSGLPAGTLSIYGGSGAAEHAGATSPGKLGEGATPDAAAAAVGRGFHLGDMPPCDDKGTTSKTALWSGKVKHKHGGSIVELFHMTALIPEQYLERLPPTLFASELANRSNVHLGRHYVMRCKLGFLSDRQLHKLHMLAHLKLVAICHLQHAIITLVPYYNAQNGFKVVGFMLADD</sequence>
<gene>
    <name evidence="2" type="ORF">WJX84_001566</name>
</gene>
<dbReference type="Proteomes" id="UP001485043">
    <property type="component" value="Unassembled WGS sequence"/>
</dbReference>
<name>A0AAW1TF92_9CHLO</name>
<feature type="region of interest" description="Disordered" evidence="1">
    <location>
        <begin position="682"/>
        <end position="738"/>
    </location>
</feature>